<keyword evidence="2" id="KW-1185">Reference proteome</keyword>
<protein>
    <submittedName>
        <fullName evidence="1">Uncharacterized protein</fullName>
    </submittedName>
</protein>
<organism evidence="1 2">
    <name type="scientific">Vaccinium darrowii</name>
    <dbReference type="NCBI Taxonomy" id="229202"/>
    <lineage>
        <taxon>Eukaryota</taxon>
        <taxon>Viridiplantae</taxon>
        <taxon>Streptophyta</taxon>
        <taxon>Embryophyta</taxon>
        <taxon>Tracheophyta</taxon>
        <taxon>Spermatophyta</taxon>
        <taxon>Magnoliopsida</taxon>
        <taxon>eudicotyledons</taxon>
        <taxon>Gunneridae</taxon>
        <taxon>Pentapetalae</taxon>
        <taxon>asterids</taxon>
        <taxon>Ericales</taxon>
        <taxon>Ericaceae</taxon>
        <taxon>Vaccinioideae</taxon>
        <taxon>Vaccinieae</taxon>
        <taxon>Vaccinium</taxon>
    </lineage>
</organism>
<sequence length="416" mass="44838">MASSLQFLLLLSLITSCFPHKPTSQNALFLPLTKDPSTHLYLTHLYIGSTPVAPTKLVVDLSGPFLWLDCTSRHVSSSHRLIPSGSLQCSRAKATGCGNGSKSCSLDTVNAITRVAAHGELAEDIVAFERVDRSDRIGSIVAVDRVLFSCAPPMLVTGLPSGVEGMLGLGRSRISLPSQIATNFGVHRKFAACLSTEGGFIISGDRVPLLQSDVSDSLMYTPLISNQEGILEDYYINVKSIKINGKRLSLNASKLAMDQKGKGGTKLSTIVPYTTMETTIYETFVKAYVTVATAMNMTRVESVAPFRVCFSSDGIDKTRVGLAVPTIDLVLQSEMVKWRIYGRNSMVGVSDEVMCLGFLDGGSSPRASIVIGGYQLEDNLLEFNLATSVFGFSSSLLMRDTSCSDLKLYSIPSEAL</sequence>
<dbReference type="Proteomes" id="UP000828048">
    <property type="component" value="Chromosome 3"/>
</dbReference>
<reference evidence="1 2" key="1">
    <citation type="journal article" date="2021" name="Hortic Res">
        <title>High-quality reference genome and annotation aids understanding of berry development for evergreen blueberry (Vaccinium darrowii).</title>
        <authorList>
            <person name="Yu J."/>
            <person name="Hulse-Kemp A.M."/>
            <person name="Babiker E."/>
            <person name="Staton M."/>
        </authorList>
    </citation>
    <scope>NUCLEOTIDE SEQUENCE [LARGE SCALE GENOMIC DNA]</scope>
    <source>
        <strain evidence="2">cv. NJ 8807/NJ 8810</strain>
        <tissue evidence="1">Young leaf</tissue>
    </source>
</reference>
<evidence type="ECO:0000313" key="1">
    <source>
        <dbReference type="EMBL" id="KAH7858508.1"/>
    </source>
</evidence>
<dbReference type="EMBL" id="CM037153">
    <property type="protein sequence ID" value="KAH7858508.1"/>
    <property type="molecule type" value="Genomic_DNA"/>
</dbReference>
<comment type="caution">
    <text evidence="1">The sequence shown here is derived from an EMBL/GenBank/DDBJ whole genome shotgun (WGS) entry which is preliminary data.</text>
</comment>
<gene>
    <name evidence="1" type="ORF">Vadar_024751</name>
</gene>
<accession>A0ACB7YYW2</accession>
<name>A0ACB7YYW2_9ERIC</name>
<proteinExistence type="predicted"/>
<evidence type="ECO:0000313" key="2">
    <source>
        <dbReference type="Proteomes" id="UP000828048"/>
    </source>
</evidence>